<keyword evidence="1" id="KW-0472">Membrane</keyword>
<dbReference type="EMBL" id="MFLA01000049">
    <property type="protein sequence ID" value="OGG57620.1"/>
    <property type="molecule type" value="Genomic_DNA"/>
</dbReference>
<sequence>MKVLHLLRKLGMGIAIVILAIIAVPMIQIALGYHFQPGWEVARNLVERGNSVRECEKVRVMPWNMIGPTESQQRGMCIYEYAKLTKDPSACELLMPSEYGWSCVGGAQEKEPCSFGTYANPTVNGNGIIATLQECIDGPQNKRLNSCCLIAKIKYTDEENNCDMFRDKLVFLDQCHHEMAIKKKDGGECSFILSRNIRTACEVQTRALMLQ</sequence>
<keyword evidence="1" id="KW-1133">Transmembrane helix</keyword>
<proteinExistence type="predicted"/>
<gene>
    <name evidence="2" type="ORF">A2765_00215</name>
</gene>
<keyword evidence="1" id="KW-0812">Transmembrane</keyword>
<organism evidence="2 3">
    <name type="scientific">Candidatus Kaiserbacteria bacterium RIFCSPHIGHO2_01_FULL_56_24</name>
    <dbReference type="NCBI Taxonomy" id="1798487"/>
    <lineage>
        <taxon>Bacteria</taxon>
        <taxon>Candidatus Kaiseribacteriota</taxon>
    </lineage>
</organism>
<evidence type="ECO:0000313" key="3">
    <source>
        <dbReference type="Proteomes" id="UP000176377"/>
    </source>
</evidence>
<evidence type="ECO:0000313" key="2">
    <source>
        <dbReference type="EMBL" id="OGG57620.1"/>
    </source>
</evidence>
<name>A0A1F6D8G4_9BACT</name>
<feature type="transmembrane region" description="Helical" evidence="1">
    <location>
        <begin position="12"/>
        <end position="35"/>
    </location>
</feature>
<comment type="caution">
    <text evidence="2">The sequence shown here is derived from an EMBL/GenBank/DDBJ whole genome shotgun (WGS) entry which is preliminary data.</text>
</comment>
<reference evidence="2 3" key="1">
    <citation type="journal article" date="2016" name="Nat. Commun.">
        <title>Thousands of microbial genomes shed light on interconnected biogeochemical processes in an aquifer system.</title>
        <authorList>
            <person name="Anantharaman K."/>
            <person name="Brown C.T."/>
            <person name="Hug L.A."/>
            <person name="Sharon I."/>
            <person name="Castelle C.J."/>
            <person name="Probst A.J."/>
            <person name="Thomas B.C."/>
            <person name="Singh A."/>
            <person name="Wilkins M.J."/>
            <person name="Karaoz U."/>
            <person name="Brodie E.L."/>
            <person name="Williams K.H."/>
            <person name="Hubbard S.S."/>
            <person name="Banfield J.F."/>
        </authorList>
    </citation>
    <scope>NUCLEOTIDE SEQUENCE [LARGE SCALE GENOMIC DNA]</scope>
</reference>
<accession>A0A1F6D8G4</accession>
<protein>
    <submittedName>
        <fullName evidence="2">Uncharacterized protein</fullName>
    </submittedName>
</protein>
<evidence type="ECO:0000256" key="1">
    <source>
        <dbReference type="SAM" id="Phobius"/>
    </source>
</evidence>
<dbReference type="AlphaFoldDB" id="A0A1F6D8G4"/>
<dbReference type="Proteomes" id="UP000176377">
    <property type="component" value="Unassembled WGS sequence"/>
</dbReference>